<keyword evidence="2 7" id="KW-0489">Methyltransferase</keyword>
<evidence type="ECO:0000256" key="4">
    <source>
        <dbReference type="ARBA" id="ARBA00022691"/>
    </source>
</evidence>
<comment type="caution">
    <text evidence="8">The sequence shown here is derived from an EMBL/GenBank/DDBJ whole genome shotgun (WGS) entry which is preliminary data.</text>
</comment>
<dbReference type="Pfam" id="PF00145">
    <property type="entry name" value="DNA_methylase"/>
    <property type="match status" value="2"/>
</dbReference>
<protein>
    <recommendedName>
        <fullName evidence="1">DNA (cytosine-5-)-methyltransferase</fullName>
        <ecNumber evidence="1">2.1.1.37</ecNumber>
    </recommendedName>
</protein>
<dbReference type="PRINTS" id="PR00105">
    <property type="entry name" value="C5METTRFRASE"/>
</dbReference>
<dbReference type="Gene3D" id="3.90.120.10">
    <property type="entry name" value="DNA Methylase, subunit A, domain 2"/>
    <property type="match status" value="1"/>
</dbReference>
<keyword evidence="9" id="KW-1185">Reference proteome</keyword>
<sequence length="615" mass="65875">MRDLLTDLPAISGRPESREMIIDCFAGGGGASTGIFQALGRHPDIAVNHDAEALAMHRANHPDTLHVSKNIYQVDPMDLCHNRPVGLLWASPDCKHFSKAKGGRPVKRNIRDLAWTVVTWAKRARPRVIILENVEEFLTWGPVVPDGAGGYKPCKDRAGETFKAWVRDLKRHGYKVEWRELRACDYGAPTIRKRLFVIARRDGKPIVWPEPTHGAPDDPAVVAGKKKPWRTAAEIIDWSLPCPSIFDTSAEIFEKFGVRAKRPLAEATLKRIARGVVRYVLEAQKPFLVVCNHGGDWFRGQGLDEPMPTLTASRDAFGLVAPVVSYAQQGGGNRPANAPLHTLTASAKDQNCLLVPSLVGCGGRAGQSAPRGGDMPVGTQTAKADGCLVSAFLAKHNTGATGAPLDGPAPTITANGISKRPGGAAPVGLVSAHMMSMRGSDRRDYAADQPARTDSAGGNHEAVAACYLDRQFTRSIGADLGDPCPTLTAGGDGKANVVAAFLHTYYGCSETHSLAEPMGTDTTLDRRSLVTVDIDGETFAVVDIGMRMLTPRERFRAQGFLDSYRIETGIGEDGGEISLSQSAQGRMCGNSVCPPVAMALAGANVPELAEREVAA</sequence>
<dbReference type="InterPro" id="IPR050390">
    <property type="entry name" value="C5-Methyltransferase"/>
</dbReference>
<keyword evidence="4 7" id="KW-0949">S-adenosyl-L-methionine</keyword>
<evidence type="ECO:0000313" key="8">
    <source>
        <dbReference type="EMBL" id="MCK7615199.1"/>
    </source>
</evidence>
<proteinExistence type="inferred from homology"/>
<gene>
    <name evidence="8" type="ORF">M0H32_23790</name>
</gene>
<dbReference type="Gene3D" id="3.40.50.150">
    <property type="entry name" value="Vaccinia Virus protein VP39"/>
    <property type="match status" value="1"/>
</dbReference>
<evidence type="ECO:0000256" key="6">
    <source>
        <dbReference type="ARBA" id="ARBA00047422"/>
    </source>
</evidence>
<evidence type="ECO:0000256" key="3">
    <source>
        <dbReference type="ARBA" id="ARBA00022679"/>
    </source>
</evidence>
<keyword evidence="5" id="KW-0680">Restriction system</keyword>
<dbReference type="PANTHER" id="PTHR10629:SF52">
    <property type="entry name" value="DNA (CYTOSINE-5)-METHYLTRANSFERASE 1"/>
    <property type="match status" value="1"/>
</dbReference>
<dbReference type="EC" id="2.1.1.37" evidence="1"/>
<evidence type="ECO:0000313" key="9">
    <source>
        <dbReference type="Proteomes" id="UP001431221"/>
    </source>
</evidence>
<evidence type="ECO:0000256" key="7">
    <source>
        <dbReference type="PROSITE-ProRule" id="PRU01016"/>
    </source>
</evidence>
<dbReference type="RefSeq" id="WP_248158260.1">
    <property type="nucleotide sequence ID" value="NZ_JALNMJ010000022.1"/>
</dbReference>
<comment type="similarity">
    <text evidence="7">Belongs to the class I-like SAM-binding methyltransferase superfamily. C5-methyltransferase family.</text>
</comment>
<dbReference type="Proteomes" id="UP001431221">
    <property type="component" value="Unassembled WGS sequence"/>
</dbReference>
<reference evidence="8" key="1">
    <citation type="submission" date="2022-04" db="EMBL/GenBank/DDBJ databases">
        <title>Roseibium sp. CAU 1639 isolated from mud.</title>
        <authorList>
            <person name="Kim W."/>
        </authorList>
    </citation>
    <scope>NUCLEOTIDE SEQUENCE</scope>
    <source>
        <strain evidence="8">CAU 1639</strain>
    </source>
</reference>
<dbReference type="InterPro" id="IPR029063">
    <property type="entry name" value="SAM-dependent_MTases_sf"/>
</dbReference>
<feature type="active site" evidence="7">
    <location>
        <position position="94"/>
    </location>
</feature>
<evidence type="ECO:0000256" key="2">
    <source>
        <dbReference type="ARBA" id="ARBA00022603"/>
    </source>
</evidence>
<keyword evidence="3 7" id="KW-0808">Transferase</keyword>
<dbReference type="GO" id="GO:0008168">
    <property type="term" value="F:methyltransferase activity"/>
    <property type="evidence" value="ECO:0007669"/>
    <property type="project" value="UniProtKB-KW"/>
</dbReference>
<dbReference type="SUPFAM" id="SSF53335">
    <property type="entry name" value="S-adenosyl-L-methionine-dependent methyltransferases"/>
    <property type="match status" value="1"/>
</dbReference>
<dbReference type="PANTHER" id="PTHR10629">
    <property type="entry name" value="CYTOSINE-SPECIFIC METHYLTRANSFERASE"/>
    <property type="match status" value="1"/>
</dbReference>
<dbReference type="InterPro" id="IPR001525">
    <property type="entry name" value="C5_MeTfrase"/>
</dbReference>
<evidence type="ECO:0000256" key="5">
    <source>
        <dbReference type="ARBA" id="ARBA00022747"/>
    </source>
</evidence>
<dbReference type="EMBL" id="JALNMJ010000022">
    <property type="protein sequence ID" value="MCK7615199.1"/>
    <property type="molecule type" value="Genomic_DNA"/>
</dbReference>
<evidence type="ECO:0000256" key="1">
    <source>
        <dbReference type="ARBA" id="ARBA00011975"/>
    </source>
</evidence>
<dbReference type="PROSITE" id="PS51679">
    <property type="entry name" value="SAM_MT_C5"/>
    <property type="match status" value="1"/>
</dbReference>
<accession>A0ABT0H0I4</accession>
<name>A0ABT0H0I4_9HYPH</name>
<comment type="catalytic activity">
    <reaction evidence="6">
        <text>a 2'-deoxycytidine in DNA + S-adenosyl-L-methionine = a 5-methyl-2'-deoxycytidine in DNA + S-adenosyl-L-homocysteine + H(+)</text>
        <dbReference type="Rhea" id="RHEA:13681"/>
        <dbReference type="Rhea" id="RHEA-COMP:11369"/>
        <dbReference type="Rhea" id="RHEA-COMP:11370"/>
        <dbReference type="ChEBI" id="CHEBI:15378"/>
        <dbReference type="ChEBI" id="CHEBI:57856"/>
        <dbReference type="ChEBI" id="CHEBI:59789"/>
        <dbReference type="ChEBI" id="CHEBI:85452"/>
        <dbReference type="ChEBI" id="CHEBI:85454"/>
        <dbReference type="EC" id="2.1.1.37"/>
    </reaction>
</comment>
<dbReference type="GO" id="GO:0032259">
    <property type="term" value="P:methylation"/>
    <property type="evidence" value="ECO:0007669"/>
    <property type="project" value="UniProtKB-KW"/>
</dbReference>
<organism evidence="8 9">
    <name type="scientific">Roseibium sediminicola</name>
    <dbReference type="NCBI Taxonomy" id="2933272"/>
    <lineage>
        <taxon>Bacteria</taxon>
        <taxon>Pseudomonadati</taxon>
        <taxon>Pseudomonadota</taxon>
        <taxon>Alphaproteobacteria</taxon>
        <taxon>Hyphomicrobiales</taxon>
        <taxon>Stappiaceae</taxon>
        <taxon>Roseibium</taxon>
    </lineage>
</organism>